<dbReference type="AlphaFoldDB" id="A0A7U7J4I0"/>
<dbReference type="EMBL" id="CBTK010000296">
    <property type="protein sequence ID" value="CDH47286.1"/>
    <property type="molecule type" value="Genomic_DNA"/>
</dbReference>
<dbReference type="PANTHER" id="PTHR34107:SF7">
    <property type="entry name" value="SLR2092 PROTEIN"/>
    <property type="match status" value="1"/>
</dbReference>
<evidence type="ECO:0000313" key="3">
    <source>
        <dbReference type="Proteomes" id="UP000019184"/>
    </source>
</evidence>
<keyword evidence="3" id="KW-1185">Reference proteome</keyword>
<feature type="domain" description="Putative restriction endonuclease" evidence="1">
    <location>
        <begin position="17"/>
        <end position="185"/>
    </location>
</feature>
<protein>
    <recommendedName>
        <fullName evidence="1">Putative restriction endonuclease domain-containing protein</fullName>
    </recommendedName>
</protein>
<dbReference type="OrthoDB" id="9799703at2"/>
<dbReference type="Pfam" id="PF05685">
    <property type="entry name" value="Uma2"/>
    <property type="match status" value="1"/>
</dbReference>
<dbReference type="SUPFAM" id="SSF52980">
    <property type="entry name" value="Restriction endonuclease-like"/>
    <property type="match status" value="1"/>
</dbReference>
<evidence type="ECO:0000313" key="2">
    <source>
        <dbReference type="EMBL" id="CDH47286.1"/>
    </source>
</evidence>
<proteinExistence type="predicted"/>
<dbReference type="InterPro" id="IPR011335">
    <property type="entry name" value="Restrct_endonuc-II-like"/>
</dbReference>
<name>A0A7U7J4I0_9GAMM</name>
<dbReference type="PANTHER" id="PTHR34107">
    <property type="entry name" value="SLL0198 PROTEIN-RELATED"/>
    <property type="match status" value="1"/>
</dbReference>
<sequence length="200" mass="22770">MSALTLRLPPRLSERRFVQLCQANPELHLERSAQGELIVMSPTGSETGLRNTQLTGQLWWWNEQRGLGEVFDSSTGFHLPNGADRSPDAAWVSRERWFALTAAQRRRFAPLCPDFVAELRSPSDNLESLQAKMREYLANGVRLGWLIDTETQCVEIYRPEQPTEICEGPETLTGEDVLPGFLLRLERIWGTCNRSRLSVE</sequence>
<reference evidence="2 3" key="1">
    <citation type="journal article" date="2014" name="ISME J.">
        <title>Candidatus Competibacter-lineage genomes retrieved from metagenomes reveal functional metabolic diversity.</title>
        <authorList>
            <person name="McIlroy S.J."/>
            <person name="Albertsen M."/>
            <person name="Andresen E.K."/>
            <person name="Saunders A.M."/>
            <person name="Kristiansen R."/>
            <person name="Stokholm-Bjerregaard M."/>
            <person name="Nielsen K.L."/>
            <person name="Nielsen P.H."/>
        </authorList>
    </citation>
    <scope>NUCLEOTIDE SEQUENCE [LARGE SCALE GENOMIC DNA]</scope>
    <source>
        <strain evidence="2 3">Run_B_J11</strain>
    </source>
</reference>
<comment type="caution">
    <text evidence="2">The sequence shown here is derived from an EMBL/GenBank/DDBJ whole genome shotgun (WGS) entry which is preliminary data.</text>
</comment>
<accession>A0A7U7J4I0</accession>
<dbReference type="InterPro" id="IPR008538">
    <property type="entry name" value="Uma2"/>
</dbReference>
<dbReference type="CDD" id="cd06260">
    <property type="entry name" value="DUF820-like"/>
    <property type="match status" value="1"/>
</dbReference>
<dbReference type="RefSeq" id="WP_034436120.1">
    <property type="nucleotide sequence ID" value="NZ_CBTK010000296.1"/>
</dbReference>
<dbReference type="Gene3D" id="3.90.1570.10">
    <property type="entry name" value="tt1808, chain A"/>
    <property type="match status" value="1"/>
</dbReference>
<dbReference type="Proteomes" id="UP000019184">
    <property type="component" value="Unassembled WGS sequence"/>
</dbReference>
<organism evidence="2 3">
    <name type="scientific">Candidatus Contendobacter odensis Run_B_J11</name>
    <dbReference type="NCBI Taxonomy" id="1400861"/>
    <lineage>
        <taxon>Bacteria</taxon>
        <taxon>Pseudomonadati</taxon>
        <taxon>Pseudomonadota</taxon>
        <taxon>Gammaproteobacteria</taxon>
        <taxon>Candidatus Competibacteraceae</taxon>
        <taxon>Candidatus Contendibacter</taxon>
    </lineage>
</organism>
<evidence type="ECO:0000259" key="1">
    <source>
        <dbReference type="Pfam" id="PF05685"/>
    </source>
</evidence>
<dbReference type="InterPro" id="IPR012296">
    <property type="entry name" value="Nuclease_put_TT1808"/>
</dbReference>
<gene>
    <name evidence="2" type="ORF">BN874_780016</name>
</gene>